<dbReference type="AlphaFoldDB" id="A0A3A1U507"/>
<dbReference type="Gene3D" id="2.60.40.650">
    <property type="match status" value="1"/>
</dbReference>
<dbReference type="Pfam" id="PF00174">
    <property type="entry name" value="Oxidored_molyb"/>
    <property type="match status" value="1"/>
</dbReference>
<dbReference type="Proteomes" id="UP000265742">
    <property type="component" value="Unassembled WGS sequence"/>
</dbReference>
<dbReference type="InterPro" id="IPR014756">
    <property type="entry name" value="Ig_E-set"/>
</dbReference>
<dbReference type="GO" id="GO:0008482">
    <property type="term" value="F:sulfite oxidase activity"/>
    <property type="evidence" value="ECO:0007669"/>
    <property type="project" value="TreeGrafter"/>
</dbReference>
<evidence type="ECO:0000259" key="2">
    <source>
        <dbReference type="Pfam" id="PF00174"/>
    </source>
</evidence>
<feature type="transmembrane region" description="Helical" evidence="1">
    <location>
        <begin position="78"/>
        <end position="97"/>
    </location>
</feature>
<gene>
    <name evidence="3" type="ORF">D1781_12635</name>
</gene>
<dbReference type="SUPFAM" id="SSF81296">
    <property type="entry name" value="E set domains"/>
    <property type="match status" value="1"/>
</dbReference>
<dbReference type="Gene3D" id="3.90.420.10">
    <property type="entry name" value="Oxidoreductase, molybdopterin-binding domain"/>
    <property type="match status" value="1"/>
</dbReference>
<comment type="caution">
    <text evidence="3">The sequence shown here is derived from an EMBL/GenBank/DDBJ whole genome shotgun (WGS) entry which is preliminary data.</text>
</comment>
<dbReference type="OrthoDB" id="9795587at2"/>
<keyword evidence="1" id="KW-1133">Transmembrane helix</keyword>
<evidence type="ECO:0000313" key="3">
    <source>
        <dbReference type="EMBL" id="RIX28937.1"/>
    </source>
</evidence>
<dbReference type="GO" id="GO:0020037">
    <property type="term" value="F:heme binding"/>
    <property type="evidence" value="ECO:0007669"/>
    <property type="project" value="TreeGrafter"/>
</dbReference>
<protein>
    <submittedName>
        <fullName evidence="3">Oxidoreductase</fullName>
    </submittedName>
</protein>
<evidence type="ECO:0000256" key="1">
    <source>
        <dbReference type="SAM" id="Phobius"/>
    </source>
</evidence>
<proteinExistence type="predicted"/>
<dbReference type="EMBL" id="QXTG01000002">
    <property type="protein sequence ID" value="RIX28937.1"/>
    <property type="molecule type" value="Genomic_DNA"/>
</dbReference>
<sequence length="508" mass="52517">MLERPVEEPSAERPSSALAALAGVAAASLALGAGELTAAVFSAAASPVLSVGSLVIDLTPGFLKSAVIAAFGTGDKPFLIAVLLVVVLGLGALAGLLQRRRRPLGAVAVALIGVVAAGAAVTRTGASLPDAAPSIVAAVVGGASLSALVTRGAERGRRDFLRGAIVSTAVGIAAGAVARAVTAGQRGTQRAIAAVTLPTPSRTAAPPAAGDSFDVPGLTPLVTPNADFYRIDIALAPPAIDPASWRLEVAGEVEHPFSIGYEELSRLPMHESPTTLMCVSNEVGGTLNGTAVWLGTSIRDLLARATPKAGADMVLSSGADGFSASTPLSVLQDPDRDSILAIGMNGEPLPQLHGFPVRMVVPGLYGYVSATKWLTRLEVTRFDRSTAYWTTRGYSAQAPVKVSSRIDRPRSATRAGVVTVAGVAWAQHTGIARVQLQVDDGPWRDCELAGDWSVDVWRQWRYRWTATPGDHVLRVRATDADGLVQTAKVQGEVPDGATGLHTVRVAIT</sequence>
<keyword evidence="1" id="KW-0812">Transmembrane</keyword>
<dbReference type="InterPro" id="IPR000572">
    <property type="entry name" value="OxRdtase_Mopterin-bd_dom"/>
</dbReference>
<feature type="transmembrane region" description="Helical" evidence="1">
    <location>
        <begin position="161"/>
        <end position="181"/>
    </location>
</feature>
<feature type="transmembrane region" description="Helical" evidence="1">
    <location>
        <begin position="20"/>
        <end position="41"/>
    </location>
</feature>
<feature type="transmembrane region" description="Helical" evidence="1">
    <location>
        <begin position="131"/>
        <end position="149"/>
    </location>
</feature>
<reference evidence="4" key="1">
    <citation type="submission" date="2018-09" db="EMBL/GenBank/DDBJ databases">
        <authorList>
            <person name="Kim I."/>
        </authorList>
    </citation>
    <scope>NUCLEOTIDE SEQUENCE [LARGE SCALE GENOMIC DNA]</scope>
    <source>
        <strain evidence="4">DD4a</strain>
    </source>
</reference>
<organism evidence="3 4">
    <name type="scientific">Amnibacterium setariae</name>
    <dbReference type="NCBI Taxonomy" id="2306585"/>
    <lineage>
        <taxon>Bacteria</taxon>
        <taxon>Bacillati</taxon>
        <taxon>Actinomycetota</taxon>
        <taxon>Actinomycetes</taxon>
        <taxon>Micrococcales</taxon>
        <taxon>Microbacteriaceae</taxon>
        <taxon>Amnibacterium</taxon>
    </lineage>
</organism>
<dbReference type="GO" id="GO:0043546">
    <property type="term" value="F:molybdopterin cofactor binding"/>
    <property type="evidence" value="ECO:0007669"/>
    <property type="project" value="TreeGrafter"/>
</dbReference>
<dbReference type="GO" id="GO:0006790">
    <property type="term" value="P:sulfur compound metabolic process"/>
    <property type="evidence" value="ECO:0007669"/>
    <property type="project" value="TreeGrafter"/>
</dbReference>
<dbReference type="InterPro" id="IPR036374">
    <property type="entry name" value="OxRdtase_Mopterin-bd_sf"/>
</dbReference>
<feature type="domain" description="Oxidoreductase molybdopterin-binding" evidence="2">
    <location>
        <begin position="237"/>
        <end position="389"/>
    </location>
</feature>
<keyword evidence="1" id="KW-0472">Membrane</keyword>
<evidence type="ECO:0000313" key="4">
    <source>
        <dbReference type="Proteomes" id="UP000265742"/>
    </source>
</evidence>
<feature type="transmembrane region" description="Helical" evidence="1">
    <location>
        <begin position="104"/>
        <end position="125"/>
    </location>
</feature>
<dbReference type="PANTHER" id="PTHR19372:SF7">
    <property type="entry name" value="SULFITE OXIDASE, MITOCHONDRIAL"/>
    <property type="match status" value="1"/>
</dbReference>
<dbReference type="SUPFAM" id="SSF56524">
    <property type="entry name" value="Oxidoreductase molybdopterin-binding domain"/>
    <property type="match status" value="1"/>
</dbReference>
<accession>A0A3A1U507</accession>
<dbReference type="PANTHER" id="PTHR19372">
    <property type="entry name" value="SULFITE REDUCTASE"/>
    <property type="match status" value="1"/>
</dbReference>
<keyword evidence="4" id="KW-1185">Reference proteome</keyword>
<feature type="transmembrane region" description="Helical" evidence="1">
    <location>
        <begin position="48"/>
        <end position="72"/>
    </location>
</feature>
<name>A0A3A1U507_9MICO</name>